<keyword evidence="3" id="KW-0597">Phosphoprotein</keyword>
<dbReference type="Pfam" id="PF08447">
    <property type="entry name" value="PAS_3"/>
    <property type="match status" value="1"/>
</dbReference>
<reference evidence="7" key="1">
    <citation type="journal article" date="2021" name="Front. Microbiol.">
        <title>Comprehensive Comparative Genomics and Phenotyping of Methylobacterium Species.</title>
        <authorList>
            <person name="Alessa O."/>
            <person name="Ogura Y."/>
            <person name="Fujitani Y."/>
            <person name="Takami H."/>
            <person name="Hayashi T."/>
            <person name="Sahin N."/>
            <person name="Tani A."/>
        </authorList>
    </citation>
    <scope>NUCLEOTIDE SEQUENCE</scope>
    <source>
        <strain evidence="7">DSM 23632</strain>
    </source>
</reference>
<evidence type="ECO:0000256" key="4">
    <source>
        <dbReference type="ARBA" id="ARBA00022679"/>
    </source>
</evidence>
<dbReference type="PROSITE" id="PS50113">
    <property type="entry name" value="PAC"/>
    <property type="match status" value="1"/>
</dbReference>
<evidence type="ECO:0000256" key="1">
    <source>
        <dbReference type="ARBA" id="ARBA00000085"/>
    </source>
</evidence>
<proteinExistence type="predicted"/>
<feature type="domain" description="PAC" evidence="6">
    <location>
        <begin position="90"/>
        <end position="142"/>
    </location>
</feature>
<evidence type="ECO:0000313" key="8">
    <source>
        <dbReference type="Proteomes" id="UP001055057"/>
    </source>
</evidence>
<dbReference type="InterPro" id="IPR000700">
    <property type="entry name" value="PAS-assoc_C"/>
</dbReference>
<keyword evidence="8" id="KW-1185">Reference proteome</keyword>
<sequence>MRINAIDGFSEDSARLHAALDASCVVGVWDWDHVRGVVVYDEGAARLLTGDPDFTECEASGPAAMAAVHPADQDWLIGHVQQAVRRGGLMVSEYRVMTRDGGTRWLLSRGRTYRDETGQPLRSNGILIDITELREGGDRYVLSDSATRGDPLAHAADLAIALRQTLGPDAPSEVRTVADLLLLSLGRALARSDRN</sequence>
<dbReference type="InterPro" id="IPR001610">
    <property type="entry name" value="PAC"/>
</dbReference>
<dbReference type="Proteomes" id="UP001055057">
    <property type="component" value="Unassembled WGS sequence"/>
</dbReference>
<dbReference type="Gene3D" id="2.10.70.100">
    <property type="match status" value="1"/>
</dbReference>
<dbReference type="InterPro" id="IPR013655">
    <property type="entry name" value="PAS_fold_3"/>
</dbReference>
<evidence type="ECO:0000256" key="2">
    <source>
        <dbReference type="ARBA" id="ARBA00012438"/>
    </source>
</evidence>
<keyword evidence="5" id="KW-0418">Kinase</keyword>
<reference evidence="7" key="2">
    <citation type="submission" date="2021-08" db="EMBL/GenBank/DDBJ databases">
        <authorList>
            <person name="Tani A."/>
            <person name="Ola A."/>
            <person name="Ogura Y."/>
            <person name="Katsura K."/>
            <person name="Hayashi T."/>
        </authorList>
    </citation>
    <scope>NUCLEOTIDE SEQUENCE</scope>
    <source>
        <strain evidence="7">DSM 23632</strain>
    </source>
</reference>
<dbReference type="RefSeq" id="WP_238184335.1">
    <property type="nucleotide sequence ID" value="NZ_BPRB01000243.1"/>
</dbReference>
<dbReference type="CDD" id="cd00130">
    <property type="entry name" value="PAS"/>
    <property type="match status" value="1"/>
</dbReference>
<dbReference type="EC" id="2.7.13.3" evidence="2"/>
<dbReference type="SUPFAM" id="SSF55785">
    <property type="entry name" value="PYP-like sensor domain (PAS domain)"/>
    <property type="match status" value="1"/>
</dbReference>
<gene>
    <name evidence="7" type="ORF">MPOCJGCO_3901</name>
</gene>
<protein>
    <recommendedName>
        <fullName evidence="2">histidine kinase</fullName>
        <ecNumber evidence="2">2.7.13.3</ecNumber>
    </recommendedName>
</protein>
<dbReference type="PANTHER" id="PTHR43304:SF1">
    <property type="entry name" value="PAC DOMAIN-CONTAINING PROTEIN"/>
    <property type="match status" value="1"/>
</dbReference>
<comment type="catalytic activity">
    <reaction evidence="1">
        <text>ATP + protein L-histidine = ADP + protein N-phospho-L-histidine.</text>
        <dbReference type="EC" id="2.7.13.3"/>
    </reaction>
</comment>
<name>A0ABQ4U7G7_9HYPH</name>
<dbReference type="SMART" id="SM00086">
    <property type="entry name" value="PAC"/>
    <property type="match status" value="1"/>
</dbReference>
<evidence type="ECO:0000256" key="5">
    <source>
        <dbReference type="ARBA" id="ARBA00022777"/>
    </source>
</evidence>
<evidence type="ECO:0000313" key="7">
    <source>
        <dbReference type="EMBL" id="GJE61775.1"/>
    </source>
</evidence>
<dbReference type="NCBIfam" id="TIGR00229">
    <property type="entry name" value="sensory_box"/>
    <property type="match status" value="1"/>
</dbReference>
<dbReference type="InterPro" id="IPR052162">
    <property type="entry name" value="Sensor_kinase/Photoreceptor"/>
</dbReference>
<dbReference type="InterPro" id="IPR035965">
    <property type="entry name" value="PAS-like_dom_sf"/>
</dbReference>
<organism evidence="7 8">
    <name type="scientific">Methylobacterium trifolii</name>
    <dbReference type="NCBI Taxonomy" id="1003092"/>
    <lineage>
        <taxon>Bacteria</taxon>
        <taxon>Pseudomonadati</taxon>
        <taxon>Pseudomonadota</taxon>
        <taxon>Alphaproteobacteria</taxon>
        <taxon>Hyphomicrobiales</taxon>
        <taxon>Methylobacteriaceae</taxon>
        <taxon>Methylobacterium</taxon>
    </lineage>
</organism>
<dbReference type="PANTHER" id="PTHR43304">
    <property type="entry name" value="PHYTOCHROME-LIKE PROTEIN CPH1"/>
    <property type="match status" value="1"/>
</dbReference>
<evidence type="ECO:0000256" key="3">
    <source>
        <dbReference type="ARBA" id="ARBA00022553"/>
    </source>
</evidence>
<accession>A0ABQ4U7G7</accession>
<dbReference type="Gene3D" id="3.30.450.20">
    <property type="entry name" value="PAS domain"/>
    <property type="match status" value="1"/>
</dbReference>
<dbReference type="InterPro" id="IPR000014">
    <property type="entry name" value="PAS"/>
</dbReference>
<evidence type="ECO:0000259" key="6">
    <source>
        <dbReference type="PROSITE" id="PS50113"/>
    </source>
</evidence>
<keyword evidence="4" id="KW-0808">Transferase</keyword>
<comment type="caution">
    <text evidence="7">The sequence shown here is derived from an EMBL/GenBank/DDBJ whole genome shotgun (WGS) entry which is preliminary data.</text>
</comment>
<dbReference type="EMBL" id="BPRB01000243">
    <property type="protein sequence ID" value="GJE61775.1"/>
    <property type="molecule type" value="Genomic_DNA"/>
</dbReference>